<organism evidence="1 2">
    <name type="scientific">Elysia crispata</name>
    <name type="common">lettuce slug</name>
    <dbReference type="NCBI Taxonomy" id="231223"/>
    <lineage>
        <taxon>Eukaryota</taxon>
        <taxon>Metazoa</taxon>
        <taxon>Spiralia</taxon>
        <taxon>Lophotrochozoa</taxon>
        <taxon>Mollusca</taxon>
        <taxon>Gastropoda</taxon>
        <taxon>Heterobranchia</taxon>
        <taxon>Euthyneura</taxon>
        <taxon>Panpulmonata</taxon>
        <taxon>Sacoglossa</taxon>
        <taxon>Placobranchoidea</taxon>
        <taxon>Plakobranchidae</taxon>
        <taxon>Elysia</taxon>
    </lineage>
</organism>
<dbReference type="EMBL" id="JAWDGP010005070">
    <property type="protein sequence ID" value="KAK3759820.1"/>
    <property type="molecule type" value="Genomic_DNA"/>
</dbReference>
<evidence type="ECO:0000313" key="1">
    <source>
        <dbReference type="EMBL" id="KAK3759820.1"/>
    </source>
</evidence>
<comment type="caution">
    <text evidence="1">The sequence shown here is derived from an EMBL/GenBank/DDBJ whole genome shotgun (WGS) entry which is preliminary data.</text>
</comment>
<reference evidence="1" key="1">
    <citation type="journal article" date="2023" name="G3 (Bethesda)">
        <title>A reference genome for the long-term kleptoplast-retaining sea slug Elysia crispata morphotype clarki.</title>
        <authorList>
            <person name="Eastman K.E."/>
            <person name="Pendleton A.L."/>
            <person name="Shaikh M.A."/>
            <person name="Suttiyut T."/>
            <person name="Ogas R."/>
            <person name="Tomko P."/>
            <person name="Gavelis G."/>
            <person name="Widhalm J.R."/>
            <person name="Wisecaver J.H."/>
        </authorList>
    </citation>
    <scope>NUCLEOTIDE SEQUENCE</scope>
    <source>
        <strain evidence="1">ECLA1</strain>
    </source>
</reference>
<keyword evidence="2" id="KW-1185">Reference proteome</keyword>
<dbReference type="Proteomes" id="UP001283361">
    <property type="component" value="Unassembled WGS sequence"/>
</dbReference>
<accession>A0AAE0YZH3</accession>
<dbReference type="AlphaFoldDB" id="A0AAE0YZH3"/>
<protein>
    <submittedName>
        <fullName evidence="1">Uncharacterized protein</fullName>
    </submittedName>
</protein>
<sequence length="163" mass="18562">MCRNLPKIFPERLHKGHQDIRNVTECALLNDQRQGEHFSQVSVLTNPLVESDYHIVHGHGFRCNLTFAFDKNGEGQAREREVNLKSCKDTEHRAVIGENRVKVSWTVEAPEDVARLLVRIGTAQEATCETLELKEHPWGVQLVSRMTCLGSTLVVVWLGYWEG</sequence>
<gene>
    <name evidence="1" type="ORF">RRG08_018493</name>
</gene>
<proteinExistence type="predicted"/>
<name>A0AAE0YZH3_9GAST</name>
<evidence type="ECO:0000313" key="2">
    <source>
        <dbReference type="Proteomes" id="UP001283361"/>
    </source>
</evidence>